<evidence type="ECO:0000313" key="4">
    <source>
        <dbReference type="WBParaSite" id="TTAC_0001128401-mRNA-1"/>
    </source>
</evidence>
<evidence type="ECO:0000313" key="3">
    <source>
        <dbReference type="Proteomes" id="UP000274429"/>
    </source>
</evidence>
<proteinExistence type="predicted"/>
<dbReference type="WBParaSite" id="TTAC_0001128401-mRNA-1">
    <property type="protein sequence ID" value="TTAC_0001128401-mRNA-1"/>
    <property type="gene ID" value="TTAC_0001128401"/>
</dbReference>
<keyword evidence="1" id="KW-0472">Membrane</keyword>
<keyword evidence="1" id="KW-1133">Transmembrane helix</keyword>
<gene>
    <name evidence="2" type="ORF">TTAC_LOCUS11267</name>
</gene>
<organism evidence="4">
    <name type="scientific">Hydatigena taeniaeformis</name>
    <name type="common">Feline tapeworm</name>
    <name type="synonym">Taenia taeniaeformis</name>
    <dbReference type="NCBI Taxonomy" id="6205"/>
    <lineage>
        <taxon>Eukaryota</taxon>
        <taxon>Metazoa</taxon>
        <taxon>Spiralia</taxon>
        <taxon>Lophotrochozoa</taxon>
        <taxon>Platyhelminthes</taxon>
        <taxon>Cestoda</taxon>
        <taxon>Eucestoda</taxon>
        <taxon>Cyclophyllidea</taxon>
        <taxon>Taeniidae</taxon>
        <taxon>Hydatigera</taxon>
    </lineage>
</organism>
<accession>A0A0R3XCK7</accession>
<reference evidence="2 3" key="2">
    <citation type="submission" date="2018-11" db="EMBL/GenBank/DDBJ databases">
        <authorList>
            <consortium name="Pathogen Informatics"/>
        </authorList>
    </citation>
    <scope>NUCLEOTIDE SEQUENCE [LARGE SCALE GENOMIC DNA]</scope>
</reference>
<feature type="transmembrane region" description="Helical" evidence="1">
    <location>
        <begin position="21"/>
        <end position="41"/>
    </location>
</feature>
<keyword evidence="1" id="KW-0812">Transmembrane</keyword>
<dbReference type="EMBL" id="UYWX01023432">
    <property type="protein sequence ID" value="VDM36247.1"/>
    <property type="molecule type" value="Genomic_DNA"/>
</dbReference>
<name>A0A0R3XCK7_HYDTA</name>
<reference evidence="4" key="1">
    <citation type="submission" date="2017-02" db="UniProtKB">
        <authorList>
            <consortium name="WormBaseParasite"/>
        </authorList>
    </citation>
    <scope>IDENTIFICATION</scope>
</reference>
<dbReference type="Proteomes" id="UP000274429">
    <property type="component" value="Unassembled WGS sequence"/>
</dbReference>
<evidence type="ECO:0000256" key="1">
    <source>
        <dbReference type="SAM" id="Phobius"/>
    </source>
</evidence>
<sequence>MTVIYRPMSQRERAIERVRRGGKLLLLLLLPLLLLLLLLLWL</sequence>
<keyword evidence="3" id="KW-1185">Reference proteome</keyword>
<protein>
    <submittedName>
        <fullName evidence="4">G_PROTEIN_RECEP_F1_2 domain-containing protein</fullName>
    </submittedName>
</protein>
<dbReference type="AlphaFoldDB" id="A0A0R3XCK7"/>
<evidence type="ECO:0000313" key="2">
    <source>
        <dbReference type="EMBL" id="VDM36247.1"/>
    </source>
</evidence>